<gene>
    <name evidence="9" type="ORF">A2W05_03485</name>
</gene>
<dbReference type="CDD" id="cd06171">
    <property type="entry name" value="Sigma70_r4"/>
    <property type="match status" value="1"/>
</dbReference>
<evidence type="ECO:0000259" key="7">
    <source>
        <dbReference type="Pfam" id="PF04542"/>
    </source>
</evidence>
<dbReference type="EMBL" id="MGDE01000169">
    <property type="protein sequence ID" value="OGL44709.1"/>
    <property type="molecule type" value="Genomic_DNA"/>
</dbReference>
<dbReference type="Gene3D" id="1.10.601.10">
    <property type="entry name" value="RNA Polymerase Primary Sigma Factor"/>
    <property type="match status" value="2"/>
</dbReference>
<dbReference type="InterPro" id="IPR014284">
    <property type="entry name" value="RNA_pol_sigma-70_dom"/>
</dbReference>
<keyword evidence="4" id="KW-0804">Transcription</keyword>
<evidence type="ECO:0000259" key="8">
    <source>
        <dbReference type="Pfam" id="PF04545"/>
    </source>
</evidence>
<dbReference type="InterPro" id="IPR013324">
    <property type="entry name" value="RNA_pol_sigma_r3/r4-like"/>
</dbReference>
<evidence type="ECO:0008006" key="11">
    <source>
        <dbReference type="Google" id="ProtNLM"/>
    </source>
</evidence>
<dbReference type="Pfam" id="PF00140">
    <property type="entry name" value="Sigma70_r1_2"/>
    <property type="match status" value="1"/>
</dbReference>
<reference evidence="9 10" key="1">
    <citation type="journal article" date="2016" name="Nat. Commun.">
        <title>Thousands of microbial genomes shed light on interconnected biogeochemical processes in an aquifer system.</title>
        <authorList>
            <person name="Anantharaman K."/>
            <person name="Brown C.T."/>
            <person name="Hug L.A."/>
            <person name="Sharon I."/>
            <person name="Castelle C.J."/>
            <person name="Probst A.J."/>
            <person name="Thomas B.C."/>
            <person name="Singh A."/>
            <person name="Wilkins M.J."/>
            <person name="Karaoz U."/>
            <person name="Brodie E.L."/>
            <person name="Williams K.H."/>
            <person name="Hubbard S.S."/>
            <person name="Banfield J.F."/>
        </authorList>
    </citation>
    <scope>NUCLEOTIDE SEQUENCE [LARGE SCALE GENOMIC DNA]</scope>
</reference>
<evidence type="ECO:0000259" key="5">
    <source>
        <dbReference type="Pfam" id="PF00140"/>
    </source>
</evidence>
<dbReference type="InterPro" id="IPR050239">
    <property type="entry name" value="Sigma-70_RNA_pol_init_factors"/>
</dbReference>
<dbReference type="GO" id="GO:0016987">
    <property type="term" value="F:sigma factor activity"/>
    <property type="evidence" value="ECO:0007669"/>
    <property type="project" value="UniProtKB-KW"/>
</dbReference>
<organism evidence="9 10">
    <name type="scientific">Candidatus Schekmanbacteria bacterium RBG_16_38_10</name>
    <dbReference type="NCBI Taxonomy" id="1817879"/>
    <lineage>
        <taxon>Bacteria</taxon>
        <taxon>Candidatus Schekmaniibacteriota</taxon>
    </lineage>
</organism>
<protein>
    <recommendedName>
        <fullName evidence="11">RNA polymerase subunit sigma</fullName>
    </recommendedName>
</protein>
<dbReference type="Pfam" id="PF04545">
    <property type="entry name" value="Sigma70_r4"/>
    <property type="match status" value="1"/>
</dbReference>
<evidence type="ECO:0000256" key="2">
    <source>
        <dbReference type="ARBA" id="ARBA00023082"/>
    </source>
</evidence>
<evidence type="ECO:0000313" key="9">
    <source>
        <dbReference type="EMBL" id="OGL44709.1"/>
    </source>
</evidence>
<dbReference type="PANTHER" id="PTHR30603">
    <property type="entry name" value="RNA POLYMERASE SIGMA FACTOR RPO"/>
    <property type="match status" value="1"/>
</dbReference>
<dbReference type="PRINTS" id="PR00046">
    <property type="entry name" value="SIGMA70FCT"/>
</dbReference>
<dbReference type="InterPro" id="IPR036388">
    <property type="entry name" value="WH-like_DNA-bd_sf"/>
</dbReference>
<dbReference type="Gene3D" id="1.10.10.10">
    <property type="entry name" value="Winged helix-like DNA-binding domain superfamily/Winged helix DNA-binding domain"/>
    <property type="match status" value="2"/>
</dbReference>
<dbReference type="InterPro" id="IPR007627">
    <property type="entry name" value="RNA_pol_sigma70_r2"/>
</dbReference>
<feature type="domain" description="RNA polymerase sigma-70 region 3" evidence="6">
    <location>
        <begin position="135"/>
        <end position="208"/>
    </location>
</feature>
<dbReference type="InterPro" id="IPR007624">
    <property type="entry name" value="RNA_pol_sigma70_r3"/>
</dbReference>
<evidence type="ECO:0000256" key="4">
    <source>
        <dbReference type="ARBA" id="ARBA00023163"/>
    </source>
</evidence>
<keyword evidence="1" id="KW-0805">Transcription regulation</keyword>
<dbReference type="InterPro" id="IPR000943">
    <property type="entry name" value="RNA_pol_sigma70"/>
</dbReference>
<dbReference type="Pfam" id="PF04542">
    <property type="entry name" value="Sigma70_r2"/>
    <property type="match status" value="1"/>
</dbReference>
<dbReference type="SUPFAM" id="SSF88946">
    <property type="entry name" value="Sigma2 domain of RNA polymerase sigma factors"/>
    <property type="match status" value="1"/>
</dbReference>
<feature type="domain" description="RNA polymerase sigma-70 region 4" evidence="8">
    <location>
        <begin position="222"/>
        <end position="275"/>
    </location>
</feature>
<dbReference type="GO" id="GO:0003677">
    <property type="term" value="F:DNA binding"/>
    <property type="evidence" value="ECO:0007669"/>
    <property type="project" value="UniProtKB-KW"/>
</dbReference>
<evidence type="ECO:0000313" key="10">
    <source>
        <dbReference type="Proteomes" id="UP000178797"/>
    </source>
</evidence>
<accession>A0A1F7RT22</accession>
<dbReference type="InterPro" id="IPR013325">
    <property type="entry name" value="RNA_pol_sigma_r2"/>
</dbReference>
<feature type="domain" description="RNA polymerase sigma-70 region 1.2" evidence="5">
    <location>
        <begin position="15"/>
        <end position="47"/>
    </location>
</feature>
<evidence type="ECO:0000259" key="6">
    <source>
        <dbReference type="Pfam" id="PF04539"/>
    </source>
</evidence>
<name>A0A1F7RT22_9BACT</name>
<dbReference type="InterPro" id="IPR007630">
    <property type="entry name" value="RNA_pol_sigma70_r4"/>
</dbReference>
<proteinExistence type="predicted"/>
<evidence type="ECO:0000256" key="3">
    <source>
        <dbReference type="ARBA" id="ARBA00023125"/>
    </source>
</evidence>
<keyword evidence="3" id="KW-0238">DNA-binding</keyword>
<dbReference type="PIRSF" id="PIRSF000770">
    <property type="entry name" value="RNA_pol_sigma-SigE/K"/>
    <property type="match status" value="1"/>
</dbReference>
<evidence type="ECO:0000256" key="1">
    <source>
        <dbReference type="ARBA" id="ARBA00023015"/>
    </source>
</evidence>
<comment type="caution">
    <text evidence="9">The sequence shown here is derived from an EMBL/GenBank/DDBJ whole genome shotgun (WGS) entry which is preliminary data.</text>
</comment>
<dbReference type="PANTHER" id="PTHR30603:SF47">
    <property type="entry name" value="RNA POLYMERASE SIGMA FACTOR SIGD, CHLOROPLASTIC"/>
    <property type="match status" value="1"/>
</dbReference>
<dbReference type="GO" id="GO:0006352">
    <property type="term" value="P:DNA-templated transcription initiation"/>
    <property type="evidence" value="ECO:0007669"/>
    <property type="project" value="InterPro"/>
</dbReference>
<keyword evidence="2" id="KW-0731">Sigma factor</keyword>
<feature type="domain" description="RNA polymerase sigma-70 region 2" evidence="7">
    <location>
        <begin position="53"/>
        <end position="120"/>
    </location>
</feature>
<dbReference type="Pfam" id="PF04539">
    <property type="entry name" value="Sigma70_r3"/>
    <property type="match status" value="1"/>
</dbReference>
<dbReference type="AlphaFoldDB" id="A0A1F7RT22"/>
<dbReference type="NCBIfam" id="TIGR02937">
    <property type="entry name" value="sigma70-ECF"/>
    <property type="match status" value="1"/>
</dbReference>
<dbReference type="Proteomes" id="UP000178797">
    <property type="component" value="Unassembled WGS sequence"/>
</dbReference>
<dbReference type="InterPro" id="IPR009042">
    <property type="entry name" value="RNA_pol_sigma70_r1_2"/>
</dbReference>
<dbReference type="SUPFAM" id="SSF88659">
    <property type="entry name" value="Sigma3 and sigma4 domains of RNA polymerase sigma factors"/>
    <property type="match status" value="2"/>
</dbReference>
<sequence length="287" mass="32740">MTMKKDYSYVKVTDDTLGSYLQKIGKIRLLDRDEEIKLAKRVKNGDKKALKKLVEANLRFVVNIASKFQGCGLNILDIIDEGNIGLIHAAKKFDPERGVKFVSYAVWWIKQAIIQALAEQTGAVRLPVRQMAAMNKIGEKYDMLLQKLGREPNEEDLAAVLNLPVRDVELLLSISRNAISLENPLGEDNETGSYLDILQSENVSSSDEEMDKIKMEKELDELLGNLNPKEAEILRRRFGLRNDEPETLAKIGKDMGLSRERIRQIEEKAKKRLRKQTKSEILKDFLK</sequence>